<dbReference type="PANTHER" id="PTHR43135">
    <property type="entry name" value="ALPHA-D-RIBOSE 1-METHYLPHOSPHONATE 5-TRIPHOSPHATE DIPHOSPHATASE"/>
    <property type="match status" value="1"/>
</dbReference>
<dbReference type="GO" id="GO:0016810">
    <property type="term" value="F:hydrolase activity, acting on carbon-nitrogen (but not peptide) bonds"/>
    <property type="evidence" value="ECO:0007669"/>
    <property type="project" value="InterPro"/>
</dbReference>
<dbReference type="PANTHER" id="PTHR43135:SF3">
    <property type="entry name" value="ALPHA-D-RIBOSE 1-METHYLPHOSPHONATE 5-TRIPHOSPHATE DIPHOSPHATASE"/>
    <property type="match status" value="1"/>
</dbReference>
<feature type="domain" description="Amidohydrolase-related" evidence="1">
    <location>
        <begin position="73"/>
        <end position="423"/>
    </location>
</feature>
<dbReference type="Proteomes" id="UP000659904">
    <property type="component" value="Unassembled WGS sequence"/>
</dbReference>
<comment type="caution">
    <text evidence="2">The sequence shown here is derived from an EMBL/GenBank/DDBJ whole genome shotgun (WGS) entry which is preliminary data.</text>
</comment>
<dbReference type="InterPro" id="IPR032466">
    <property type="entry name" value="Metal_Hydrolase"/>
</dbReference>
<dbReference type="InterPro" id="IPR051781">
    <property type="entry name" value="Metallo-dep_Hydrolase"/>
</dbReference>
<dbReference type="EMBL" id="BONH01000002">
    <property type="protein sequence ID" value="GIF95934.1"/>
    <property type="molecule type" value="Genomic_DNA"/>
</dbReference>
<reference evidence="2 3" key="1">
    <citation type="submission" date="2021-01" db="EMBL/GenBank/DDBJ databases">
        <title>Whole genome shotgun sequence of Catellatospora citrea NBRC 14495.</title>
        <authorList>
            <person name="Komaki H."/>
            <person name="Tamura T."/>
        </authorList>
    </citation>
    <scope>NUCLEOTIDE SEQUENCE [LARGE SCALE GENOMIC DNA]</scope>
    <source>
        <strain evidence="2 3">NBRC 14495</strain>
    </source>
</reference>
<sequence length="435" mass="46022">MAHVDEPAPTPYAPPEPGTVTAYRNATLIDGTGGPARPGTTIVVDGDVIIEVVPDEAATVPDGVAAVDVGGAFVIPGLIDSHQHLATPPNRPVAEAALRRQVYGGVTAIRDMADDLRQIADLTRATRIGEIPGPDIAYASLMAGPTFFDDPRTWQVSQGGTPGHVPWMQAVDDDTDLPLAVAMARGTHATAIKVYAELPGTTVAAITAEAKRQGIGVWAHAAVFPATPAQVVASGVDAVSHVTLLAQETADEPLTSYKTKAPVDVERLVRDGDQRLDALYALMRQRGTVLDATGSMWMWMAEQADDAEGKARALANDVLSAKLTGDAFRAGVLVSTGTDYETDPAHPFPSLHAEMAFLADRCGIPAEEVIRCATLVGAISMGAQDTMGTVEAGKLANFVVLARDPRADMANLDSIEYTVKRGRRFDRGDFRKDEQ</sequence>
<dbReference type="Gene3D" id="2.30.40.10">
    <property type="entry name" value="Urease, subunit C, domain 1"/>
    <property type="match status" value="1"/>
</dbReference>
<accession>A0A8J3KIV7</accession>
<dbReference type="InterPro" id="IPR011059">
    <property type="entry name" value="Metal-dep_hydrolase_composite"/>
</dbReference>
<name>A0A8J3KIV7_9ACTN</name>
<dbReference type="AlphaFoldDB" id="A0A8J3KIV7"/>
<organism evidence="2 3">
    <name type="scientific">Catellatospora citrea</name>
    <dbReference type="NCBI Taxonomy" id="53366"/>
    <lineage>
        <taxon>Bacteria</taxon>
        <taxon>Bacillati</taxon>
        <taxon>Actinomycetota</taxon>
        <taxon>Actinomycetes</taxon>
        <taxon>Micromonosporales</taxon>
        <taxon>Micromonosporaceae</taxon>
        <taxon>Catellatospora</taxon>
    </lineage>
</organism>
<protein>
    <submittedName>
        <fullName evidence="2">Amidohydrolase</fullName>
    </submittedName>
</protein>
<dbReference type="SUPFAM" id="SSF51338">
    <property type="entry name" value="Composite domain of metallo-dependent hydrolases"/>
    <property type="match status" value="1"/>
</dbReference>
<dbReference type="Gene3D" id="1.20.58.520">
    <property type="entry name" value="Amidohydrolase"/>
    <property type="match status" value="1"/>
</dbReference>
<dbReference type="Gene3D" id="3.30.110.90">
    <property type="entry name" value="Amidohydrolase"/>
    <property type="match status" value="1"/>
</dbReference>
<evidence type="ECO:0000259" key="1">
    <source>
        <dbReference type="Pfam" id="PF01979"/>
    </source>
</evidence>
<keyword evidence="3" id="KW-1185">Reference proteome</keyword>
<dbReference type="Pfam" id="PF01979">
    <property type="entry name" value="Amidohydro_1"/>
    <property type="match status" value="1"/>
</dbReference>
<dbReference type="SUPFAM" id="SSF51556">
    <property type="entry name" value="Metallo-dependent hydrolases"/>
    <property type="match status" value="1"/>
</dbReference>
<evidence type="ECO:0000313" key="2">
    <source>
        <dbReference type="EMBL" id="GIF95934.1"/>
    </source>
</evidence>
<dbReference type="Gene3D" id="3.40.50.10910">
    <property type="entry name" value="Amidohydrolase"/>
    <property type="match status" value="1"/>
</dbReference>
<dbReference type="InterPro" id="IPR006680">
    <property type="entry name" value="Amidohydro-rel"/>
</dbReference>
<gene>
    <name evidence="2" type="ORF">Cci01nite_10280</name>
</gene>
<evidence type="ECO:0000313" key="3">
    <source>
        <dbReference type="Proteomes" id="UP000659904"/>
    </source>
</evidence>
<proteinExistence type="predicted"/>
<dbReference type="RefSeq" id="WP_120320970.1">
    <property type="nucleotide sequence ID" value="NZ_BONH01000002.1"/>
</dbReference>